<evidence type="ECO:0000313" key="3">
    <source>
        <dbReference type="Proteomes" id="UP000035067"/>
    </source>
</evidence>
<dbReference type="InterPro" id="IPR012903">
    <property type="entry name" value="Nif11"/>
</dbReference>
<sequence length="99" mass="10618">MSEQQIPAFLERIKTDKNLAVALFDAKTPAEVITLAASAGLDCTAAEISQWQATRAVSRPVESGICANGLRWRSLRGPGGLYVQIVGARASFGLWCPSR</sequence>
<protein>
    <recommendedName>
        <fullName evidence="1">Nif11 domain-containing protein</fullName>
    </recommendedName>
</protein>
<dbReference type="InterPro" id="IPR022516">
    <property type="entry name" value="CHP03798_Ocin"/>
</dbReference>
<accession>A0A0G2J5A3</accession>
<proteinExistence type="predicted"/>
<evidence type="ECO:0000259" key="1">
    <source>
        <dbReference type="Pfam" id="PF07862"/>
    </source>
</evidence>
<reference evidence="2 3" key="1">
    <citation type="submission" date="2015-01" db="EMBL/GenBank/DDBJ databases">
        <title>Lifestyle Evolution in Cyanobacterial Symbionts of Sponges.</title>
        <authorList>
            <person name="Burgsdorf I."/>
            <person name="Slaby B.M."/>
            <person name="Handley K.M."/>
            <person name="Haber M."/>
            <person name="Blom J."/>
            <person name="Marshall C.W."/>
            <person name="Gilbert J.A."/>
            <person name="Hentschel U."/>
            <person name="Steindler L."/>
        </authorList>
    </citation>
    <scope>NUCLEOTIDE SEQUENCE [LARGE SCALE GENOMIC DNA]</scope>
    <source>
        <strain evidence="2">SP3</strain>
    </source>
</reference>
<dbReference type="NCBIfam" id="TIGR03798">
    <property type="entry name" value="leader_Nif11"/>
    <property type="match status" value="1"/>
</dbReference>
<comment type="caution">
    <text evidence="2">The sequence shown here is derived from an EMBL/GenBank/DDBJ whole genome shotgun (WGS) entry which is preliminary data.</text>
</comment>
<name>A0A0G2J5A3_9SYNE</name>
<dbReference type="EMBL" id="JXQG01000011">
    <property type="protein sequence ID" value="KKZ12794.1"/>
    <property type="molecule type" value="Genomic_DNA"/>
</dbReference>
<dbReference type="Pfam" id="PF07862">
    <property type="entry name" value="Nif11"/>
    <property type="match status" value="1"/>
</dbReference>
<dbReference type="AlphaFoldDB" id="A0A0G2J5A3"/>
<feature type="domain" description="Nif11" evidence="1">
    <location>
        <begin position="1"/>
        <end position="47"/>
    </location>
</feature>
<dbReference type="PATRIC" id="fig|1604020.3.peg.2310"/>
<evidence type="ECO:0000313" key="2">
    <source>
        <dbReference type="EMBL" id="KKZ12794.1"/>
    </source>
</evidence>
<dbReference type="Proteomes" id="UP000035067">
    <property type="component" value="Unassembled WGS sequence"/>
</dbReference>
<gene>
    <name evidence="2" type="ORF">TE42_03010</name>
</gene>
<organism evidence="2 3">
    <name type="scientific">Candidatus Synechococcus spongiarum SP3</name>
    <dbReference type="NCBI Taxonomy" id="1604020"/>
    <lineage>
        <taxon>Bacteria</taxon>
        <taxon>Bacillati</taxon>
        <taxon>Cyanobacteriota</taxon>
        <taxon>Cyanophyceae</taxon>
        <taxon>Synechococcales</taxon>
        <taxon>Synechococcaceae</taxon>
        <taxon>Synechococcus</taxon>
    </lineage>
</organism>